<sequence length="101" mass="11062">MELTKIGSLQTPTVLSTNNTSSVSPGEAQQKFSTTLKNAIDTLNSYQVQSDMKTQALAKGEINDLHDVMITAQKSSIALQTAVEVQRKVIDAYTEVMRMQV</sequence>
<evidence type="ECO:0000256" key="3">
    <source>
        <dbReference type="ARBA" id="ARBA00023143"/>
    </source>
</evidence>
<keyword evidence="7" id="KW-0969">Cilium</keyword>
<dbReference type="GO" id="GO:0003774">
    <property type="term" value="F:cytoskeletal motor activity"/>
    <property type="evidence" value="ECO:0007669"/>
    <property type="project" value="InterPro"/>
</dbReference>
<protein>
    <recommendedName>
        <fullName evidence="4 5">Flagellar hook-basal body complex protein FliE</fullName>
    </recommendedName>
</protein>
<feature type="compositionally biased region" description="Low complexity" evidence="6">
    <location>
        <begin position="11"/>
        <end position="25"/>
    </location>
</feature>
<evidence type="ECO:0000313" key="8">
    <source>
        <dbReference type="Proteomes" id="UP000315215"/>
    </source>
</evidence>
<comment type="subcellular location">
    <subcellularLocation>
        <location evidence="1 4">Bacterial flagellum basal body</location>
    </subcellularLocation>
</comment>
<accession>A0A516KFI1</accession>
<evidence type="ECO:0000256" key="1">
    <source>
        <dbReference type="ARBA" id="ARBA00004117"/>
    </source>
</evidence>
<comment type="similarity">
    <text evidence="2 4">Belongs to the FliE family.</text>
</comment>
<dbReference type="GO" id="GO:0009425">
    <property type="term" value="C:bacterial-type flagellum basal body"/>
    <property type="evidence" value="ECO:0007669"/>
    <property type="project" value="UniProtKB-SubCell"/>
</dbReference>
<evidence type="ECO:0000256" key="5">
    <source>
        <dbReference type="NCBIfam" id="TIGR00205"/>
    </source>
</evidence>
<proteinExistence type="inferred from homology"/>
<dbReference type="GO" id="GO:0005198">
    <property type="term" value="F:structural molecule activity"/>
    <property type="evidence" value="ECO:0007669"/>
    <property type="project" value="UniProtKB-UniRule"/>
</dbReference>
<gene>
    <name evidence="4 7" type="primary">fliE</name>
    <name evidence="7" type="ORF">FN924_08315</name>
</gene>
<dbReference type="KEGG" id="aqt:FN924_08315"/>
<dbReference type="AlphaFoldDB" id="A0A516KFI1"/>
<keyword evidence="7" id="KW-0282">Flagellum</keyword>
<dbReference type="RefSeq" id="WP_143893488.1">
    <property type="nucleotide sequence ID" value="NZ_CP041666.1"/>
</dbReference>
<dbReference type="Pfam" id="PF02049">
    <property type="entry name" value="FliE"/>
    <property type="match status" value="1"/>
</dbReference>
<dbReference type="GO" id="GO:0071973">
    <property type="term" value="P:bacterial-type flagellum-dependent cell motility"/>
    <property type="evidence" value="ECO:0007669"/>
    <property type="project" value="InterPro"/>
</dbReference>
<organism evidence="7 8">
    <name type="scientific">Radiobacillus deserti</name>
    <dbReference type="NCBI Taxonomy" id="2594883"/>
    <lineage>
        <taxon>Bacteria</taxon>
        <taxon>Bacillati</taxon>
        <taxon>Bacillota</taxon>
        <taxon>Bacilli</taxon>
        <taxon>Bacillales</taxon>
        <taxon>Bacillaceae</taxon>
        <taxon>Radiobacillus</taxon>
    </lineage>
</organism>
<reference evidence="7 8" key="1">
    <citation type="submission" date="2019-07" db="EMBL/GenBank/DDBJ databases">
        <authorList>
            <person name="Li J."/>
        </authorList>
    </citation>
    <scope>NUCLEOTIDE SEQUENCE [LARGE SCALE GENOMIC DNA]</scope>
    <source>
        <strain evidence="7 8">TKL69</strain>
    </source>
</reference>
<dbReference type="PRINTS" id="PR01006">
    <property type="entry name" value="FLGHOOKFLIE"/>
</dbReference>
<name>A0A516KFI1_9BACI</name>
<evidence type="ECO:0000256" key="4">
    <source>
        <dbReference type="HAMAP-Rule" id="MF_00724"/>
    </source>
</evidence>
<dbReference type="EMBL" id="CP041666">
    <property type="protein sequence ID" value="QDP40172.1"/>
    <property type="molecule type" value="Genomic_DNA"/>
</dbReference>
<evidence type="ECO:0000256" key="6">
    <source>
        <dbReference type="SAM" id="MobiDB-lite"/>
    </source>
</evidence>
<keyword evidence="3 4" id="KW-0975">Bacterial flagellum</keyword>
<dbReference type="OrthoDB" id="9812413at2"/>
<dbReference type="Proteomes" id="UP000315215">
    <property type="component" value="Chromosome"/>
</dbReference>
<keyword evidence="8" id="KW-1185">Reference proteome</keyword>
<feature type="region of interest" description="Disordered" evidence="6">
    <location>
        <begin position="1"/>
        <end position="29"/>
    </location>
</feature>
<dbReference type="InterPro" id="IPR001624">
    <property type="entry name" value="FliE"/>
</dbReference>
<evidence type="ECO:0000313" key="7">
    <source>
        <dbReference type="EMBL" id="QDP40172.1"/>
    </source>
</evidence>
<dbReference type="PANTHER" id="PTHR34653">
    <property type="match status" value="1"/>
</dbReference>
<keyword evidence="7" id="KW-0966">Cell projection</keyword>
<dbReference type="NCBIfam" id="TIGR00205">
    <property type="entry name" value="fliE"/>
    <property type="match status" value="1"/>
</dbReference>
<evidence type="ECO:0000256" key="2">
    <source>
        <dbReference type="ARBA" id="ARBA00009272"/>
    </source>
</evidence>
<dbReference type="HAMAP" id="MF_00724">
    <property type="entry name" value="FliE"/>
    <property type="match status" value="1"/>
</dbReference>
<dbReference type="PANTHER" id="PTHR34653:SF1">
    <property type="entry name" value="FLAGELLAR HOOK-BASAL BODY COMPLEX PROTEIN FLIE"/>
    <property type="match status" value="1"/>
</dbReference>